<name>A0A6C0I2J7_9ZZZZ</name>
<organism evidence="1">
    <name type="scientific">viral metagenome</name>
    <dbReference type="NCBI Taxonomy" id="1070528"/>
    <lineage>
        <taxon>unclassified sequences</taxon>
        <taxon>metagenomes</taxon>
        <taxon>organismal metagenomes</taxon>
    </lineage>
</organism>
<evidence type="ECO:0000313" key="1">
    <source>
        <dbReference type="EMBL" id="QHT86576.1"/>
    </source>
</evidence>
<evidence type="ECO:0008006" key="2">
    <source>
        <dbReference type="Google" id="ProtNLM"/>
    </source>
</evidence>
<accession>A0A6C0I2J7</accession>
<dbReference type="EMBL" id="MN740072">
    <property type="protein sequence ID" value="QHT86576.1"/>
    <property type="molecule type" value="Genomic_DNA"/>
</dbReference>
<reference evidence="1" key="1">
    <citation type="journal article" date="2020" name="Nature">
        <title>Giant virus diversity and host interactions through global metagenomics.</title>
        <authorList>
            <person name="Schulz F."/>
            <person name="Roux S."/>
            <person name="Paez-Espino D."/>
            <person name="Jungbluth S."/>
            <person name="Walsh D.A."/>
            <person name="Denef V.J."/>
            <person name="McMahon K.D."/>
            <person name="Konstantinidis K.T."/>
            <person name="Eloe-Fadrosh E.A."/>
            <person name="Kyrpides N.C."/>
            <person name="Woyke T."/>
        </authorList>
    </citation>
    <scope>NUCLEOTIDE SEQUENCE</scope>
    <source>
        <strain evidence="1">GVMAG-M-3300023184-186</strain>
    </source>
</reference>
<dbReference type="AlphaFoldDB" id="A0A6C0I2J7"/>
<protein>
    <recommendedName>
        <fullName evidence="2">Protein kinase domain-containing protein</fullName>
    </recommendedName>
</protein>
<sequence>MHRQKAFSLKEELLPKYSLFNSLHSNANGQSCADWFLSQYIEAVGFNNKNFSEKFKSFIENNKFPKNEKTGINHLPISGIRRIESFLYLKYKYPLNSDGYVCGVLWAEINDGKKNIESHYAYAYWRANHDDILVSNDPEYISISPTYDSRDGEYRKRFIKYDTFLLAYSTYGKELSEFENIIYELISNKELALNLNFYPYDEPLAKKYKHSRLLLKVFAYALALDLWEYYTGLILEHTNSKYRKLLFLIGEDYPELINLSKKLLQKKINIRIDFADPKFSTEVKCGQKIVPLYYTELMKVGDYNLPAWKETNVSKVMSDLVINYITPSFPLYNDWAYINDSDLNLYENDAMHDRYALSDVISHTVHDVRSAREKIQNMNTKISDRIIGTELFESDKTLGGCNCYGCNSIEGGNVVSMTSFIQDNKYAGGTEIGGNGVGGNGVVSLSSFSDSFGGSNTTADTNVEGNAAADSIKLNENNIIGYFTKSAEDSIATPKEYTTPKDYTITTPKEKRVQRDEFMASIVETGIEPNYRTNEFNAHLYEDIEYAHTHLILSNVSLLHTMEDVGWTLYSVNNYITKTLVHPPVIRELMTNKKVAYHYIFNYLYGAYCMHTKMHIVHSDIHSNNLTINLWGEVLSDVDEKLFNYKDSFDKFYKNATTVYATGFQDDEIYLFPATGINATIIDFSRVIIGPNFRKELESDGRGPQYATNFYHDQVNKILNAFNRYAPAFVEKNQEPIKAAILANFELVFPVLCCIDFMAIGGCLINFFEKTIAEAEKCMTSINADIIKGGDKKNKKKKKTKKTIFSTIKESNKLLKSNTPILKSSKGDLLILDKFIPIPLVVDDSNSGGSTIEEKIQNFRDCLELSQNIEKMGRELLIKGLSSIVGHIKGKEECPKIEYPGKLIISSLFKEFSFSNVDNNIEFDIVDGYNYTNELKYSNADYRIFPPWANIETIKKNLYGYKLEDLLPFGVENFLNLKEKTYTYIAAEAAKAESNKLDGDPMYTASSWIEK</sequence>
<proteinExistence type="predicted"/>